<organism evidence="7">
    <name type="scientific">uncultured Rubrobacteraceae bacterium</name>
    <dbReference type="NCBI Taxonomy" id="349277"/>
    <lineage>
        <taxon>Bacteria</taxon>
        <taxon>Bacillati</taxon>
        <taxon>Actinomycetota</taxon>
        <taxon>Rubrobacteria</taxon>
        <taxon>Rubrobacterales</taxon>
        <taxon>Rubrobacteraceae</taxon>
        <taxon>environmental samples</taxon>
    </lineage>
</organism>
<dbReference type="InterPro" id="IPR033749">
    <property type="entry name" value="Polyprenyl_synt_CS"/>
</dbReference>
<keyword evidence="4" id="KW-0479">Metal-binding</keyword>
<protein>
    <submittedName>
        <fullName evidence="7">Heptaprenyl diphosphate synthase component II</fullName>
        <ecNumber evidence="7">2.5.1.30</ecNumber>
    </submittedName>
</protein>
<comment type="similarity">
    <text evidence="2 6">Belongs to the FPP/GGPP synthase family.</text>
</comment>
<evidence type="ECO:0000256" key="3">
    <source>
        <dbReference type="ARBA" id="ARBA00022679"/>
    </source>
</evidence>
<name>A0A6J4QK01_9ACTN</name>
<evidence type="ECO:0000256" key="2">
    <source>
        <dbReference type="ARBA" id="ARBA00006706"/>
    </source>
</evidence>
<reference evidence="7" key="1">
    <citation type="submission" date="2020-02" db="EMBL/GenBank/DDBJ databases">
        <authorList>
            <person name="Meier V. D."/>
        </authorList>
    </citation>
    <scope>NUCLEOTIDE SEQUENCE</scope>
    <source>
        <strain evidence="7">AVDCRST_MAG82</strain>
    </source>
</reference>
<dbReference type="SFLD" id="SFLDS00005">
    <property type="entry name" value="Isoprenoid_Synthase_Type_I"/>
    <property type="match status" value="1"/>
</dbReference>
<comment type="cofactor">
    <cofactor evidence="1">
        <name>Mg(2+)</name>
        <dbReference type="ChEBI" id="CHEBI:18420"/>
    </cofactor>
</comment>
<dbReference type="InterPro" id="IPR000092">
    <property type="entry name" value="Polyprenyl_synt"/>
</dbReference>
<dbReference type="EC" id="2.5.1.30" evidence="7"/>
<evidence type="ECO:0000256" key="5">
    <source>
        <dbReference type="ARBA" id="ARBA00022842"/>
    </source>
</evidence>
<gene>
    <name evidence="7" type="ORF">AVDCRST_MAG82-3419</name>
</gene>
<keyword evidence="5" id="KW-0460">Magnesium</keyword>
<accession>A0A6J4QK01</accession>
<dbReference type="AlphaFoldDB" id="A0A6J4QK01"/>
<evidence type="ECO:0000256" key="6">
    <source>
        <dbReference type="RuleBase" id="RU004466"/>
    </source>
</evidence>
<dbReference type="PROSITE" id="PS00723">
    <property type="entry name" value="POLYPRENYL_SYNTHASE_1"/>
    <property type="match status" value="1"/>
</dbReference>
<evidence type="ECO:0000313" key="7">
    <source>
        <dbReference type="EMBL" id="CAA9446955.1"/>
    </source>
</evidence>
<dbReference type="InterPro" id="IPR008949">
    <property type="entry name" value="Isoprenoid_synthase_dom_sf"/>
</dbReference>
<dbReference type="Gene3D" id="1.10.600.10">
    <property type="entry name" value="Farnesyl Diphosphate Synthase"/>
    <property type="match status" value="1"/>
</dbReference>
<dbReference type="GO" id="GO:0046872">
    <property type="term" value="F:metal ion binding"/>
    <property type="evidence" value="ECO:0007669"/>
    <property type="project" value="UniProtKB-KW"/>
</dbReference>
<dbReference type="PROSITE" id="PS00444">
    <property type="entry name" value="POLYPRENYL_SYNTHASE_2"/>
    <property type="match status" value="1"/>
</dbReference>
<evidence type="ECO:0000256" key="1">
    <source>
        <dbReference type="ARBA" id="ARBA00001946"/>
    </source>
</evidence>
<dbReference type="Pfam" id="PF00348">
    <property type="entry name" value="polyprenyl_synt"/>
    <property type="match status" value="1"/>
</dbReference>
<keyword evidence="3 6" id="KW-0808">Transferase</keyword>
<dbReference type="GO" id="GO:0008299">
    <property type="term" value="P:isoprenoid biosynthetic process"/>
    <property type="evidence" value="ECO:0007669"/>
    <property type="project" value="InterPro"/>
</dbReference>
<dbReference type="GO" id="GO:0000010">
    <property type="term" value="F:heptaprenyl diphosphate synthase activity"/>
    <property type="evidence" value="ECO:0007669"/>
    <property type="project" value="UniProtKB-EC"/>
</dbReference>
<evidence type="ECO:0000256" key="4">
    <source>
        <dbReference type="ARBA" id="ARBA00022723"/>
    </source>
</evidence>
<dbReference type="CDD" id="cd00685">
    <property type="entry name" value="Trans_IPPS_HT"/>
    <property type="match status" value="1"/>
</dbReference>
<proteinExistence type="inferred from homology"/>
<dbReference type="PANTHER" id="PTHR12001:SF69">
    <property type="entry name" value="ALL TRANS-POLYPRENYL-DIPHOSPHATE SYNTHASE PDSS1"/>
    <property type="match status" value="1"/>
</dbReference>
<dbReference type="EMBL" id="CADCVA010000415">
    <property type="protein sequence ID" value="CAA9446955.1"/>
    <property type="molecule type" value="Genomic_DNA"/>
</dbReference>
<sequence>MAVGERAPAEIIAPTLEALTSGGKRLRPLLLVLCAEMGEPDRQDLLGAATAIEVLHTATLIHDDIVDRAESRRGAPTAVAAYGREIAAVTGDYLFAEAFSELARIGDARLIRSFAEASVGLATGELEQYRANGATVEVEAYLEHIRKKTAGLFQAACVAGGTLGGLSLLQIDALATYGQALGIAFQMSDDIMDLVGKPGLMGKGIGTDLVEGTVTLPVILAIREGDAQILRRVLADPDPSPELLEAGIEAVLATDAVARTEAWARGEIDGAIENLGLLPDSPEREFLEFVASEVVGRDA</sequence>
<dbReference type="PANTHER" id="PTHR12001">
    <property type="entry name" value="GERANYLGERANYL PYROPHOSPHATE SYNTHASE"/>
    <property type="match status" value="1"/>
</dbReference>
<dbReference type="SUPFAM" id="SSF48576">
    <property type="entry name" value="Terpenoid synthases"/>
    <property type="match status" value="1"/>
</dbReference>